<keyword evidence="3" id="KW-1185">Reference proteome</keyword>
<gene>
    <name evidence="2" type="ORF">GCM10009850_057750</name>
</gene>
<dbReference type="Proteomes" id="UP001499843">
    <property type="component" value="Unassembled WGS sequence"/>
</dbReference>
<evidence type="ECO:0000256" key="1">
    <source>
        <dbReference type="SAM" id="MobiDB-lite"/>
    </source>
</evidence>
<reference evidence="3" key="1">
    <citation type="journal article" date="2019" name="Int. J. Syst. Evol. Microbiol.">
        <title>The Global Catalogue of Microorganisms (GCM) 10K type strain sequencing project: providing services to taxonomists for standard genome sequencing and annotation.</title>
        <authorList>
            <consortium name="The Broad Institute Genomics Platform"/>
            <consortium name="The Broad Institute Genome Sequencing Center for Infectious Disease"/>
            <person name="Wu L."/>
            <person name="Ma J."/>
        </authorList>
    </citation>
    <scope>NUCLEOTIDE SEQUENCE [LARGE SCALE GENOMIC DNA]</scope>
    <source>
        <strain evidence="3">JCM 16114</strain>
    </source>
</reference>
<evidence type="ECO:0000313" key="2">
    <source>
        <dbReference type="EMBL" id="GAA2210316.1"/>
    </source>
</evidence>
<evidence type="ECO:0000313" key="3">
    <source>
        <dbReference type="Proteomes" id="UP001499843"/>
    </source>
</evidence>
<organism evidence="2 3">
    <name type="scientific">Nonomuraea monospora</name>
    <dbReference type="NCBI Taxonomy" id="568818"/>
    <lineage>
        <taxon>Bacteria</taxon>
        <taxon>Bacillati</taxon>
        <taxon>Actinomycetota</taxon>
        <taxon>Actinomycetes</taxon>
        <taxon>Streptosporangiales</taxon>
        <taxon>Streptosporangiaceae</taxon>
        <taxon>Nonomuraea</taxon>
    </lineage>
</organism>
<proteinExistence type="predicted"/>
<dbReference type="EMBL" id="BAAAQX010000016">
    <property type="protein sequence ID" value="GAA2210316.1"/>
    <property type="molecule type" value="Genomic_DNA"/>
</dbReference>
<accession>A0ABP5PEY8</accession>
<protein>
    <submittedName>
        <fullName evidence="2">Uncharacterized protein</fullName>
    </submittedName>
</protein>
<name>A0ABP5PEY8_9ACTN</name>
<feature type="region of interest" description="Disordered" evidence="1">
    <location>
        <begin position="62"/>
        <end position="84"/>
    </location>
</feature>
<sequence>MFGRFFTPAAPAPACDATEPMTRTTVNATAMTLRKSRTIDMTTPFDTTDRSQSRKTLIPDRHSIKVPPCAGPANSIKIVSPEEGGTRVDFTVQYEPTPDEVERARQRP</sequence>
<comment type="caution">
    <text evidence="2">The sequence shown here is derived from an EMBL/GenBank/DDBJ whole genome shotgun (WGS) entry which is preliminary data.</text>
</comment>